<dbReference type="AlphaFoldDB" id="A0A2X3JAU7"/>
<evidence type="ECO:0000313" key="2">
    <source>
        <dbReference type="Proteomes" id="UP000251197"/>
    </source>
</evidence>
<organism evidence="1 2">
    <name type="scientific">Cedecea neteri</name>
    <dbReference type="NCBI Taxonomy" id="158822"/>
    <lineage>
        <taxon>Bacteria</taxon>
        <taxon>Pseudomonadati</taxon>
        <taxon>Pseudomonadota</taxon>
        <taxon>Gammaproteobacteria</taxon>
        <taxon>Enterobacterales</taxon>
        <taxon>Enterobacteriaceae</taxon>
        <taxon>Cedecea</taxon>
    </lineage>
</organism>
<dbReference type="Proteomes" id="UP000251197">
    <property type="component" value="Unassembled WGS sequence"/>
</dbReference>
<reference evidence="1 2" key="1">
    <citation type="submission" date="2018-06" db="EMBL/GenBank/DDBJ databases">
        <authorList>
            <consortium name="Pathogen Informatics"/>
            <person name="Doyle S."/>
        </authorList>
    </citation>
    <scope>NUCLEOTIDE SEQUENCE [LARGE SCALE GENOMIC DNA]</scope>
    <source>
        <strain evidence="1 2">NCTC12120</strain>
    </source>
</reference>
<dbReference type="EMBL" id="UAVU01000010">
    <property type="protein sequence ID" value="SQC93073.1"/>
    <property type="molecule type" value="Genomic_DNA"/>
</dbReference>
<protein>
    <submittedName>
        <fullName evidence="1">Luciferase family oxidoreductase, group 1</fullName>
    </submittedName>
</protein>
<name>A0A2X3JAU7_9ENTR</name>
<gene>
    <name evidence="1" type="ORF">NCTC12120_06187</name>
</gene>
<accession>A0A2X3JAU7</accession>
<evidence type="ECO:0000313" key="1">
    <source>
        <dbReference type="EMBL" id="SQC93073.1"/>
    </source>
</evidence>
<sequence>MQKALQALHEEYGIDEFIIDTPVAEGAERLASLQLLAEAHAIVEAAV</sequence>
<proteinExistence type="predicted"/>